<comment type="similarity">
    <text evidence="5">Belongs to the SarZ family.</text>
</comment>
<dbReference type="OrthoDB" id="9806864at2"/>
<evidence type="ECO:0000256" key="4">
    <source>
        <dbReference type="ARBA" id="ARBA00023163"/>
    </source>
</evidence>
<dbReference type="RefSeq" id="WP_073124188.1">
    <property type="nucleotide sequence ID" value="NZ_BAABCH010000006.1"/>
</dbReference>
<dbReference type="Gene3D" id="1.10.10.10">
    <property type="entry name" value="Winged helix-like DNA-binding domain superfamily/Winged helix DNA-binding domain"/>
    <property type="match status" value="1"/>
</dbReference>
<feature type="domain" description="HTH marR-type" evidence="8">
    <location>
        <begin position="8"/>
        <end position="145"/>
    </location>
</feature>
<keyword evidence="10" id="KW-1185">Reference proteome</keyword>
<sequence length="148" mass="17526">MNENLKLENQLCFKIYSVSKSMIRIYGPLLKEIDLTYPQYLAMLVLWEHKKLPFKDMCFKLKMKTGTLTPILSKLEGNGYLERIKDESDDRKIYISITQKGLDIEKKAKDIPKKIANDLNFSEEDCQKYIKEFDYLVNKLDLIENYIK</sequence>
<dbReference type="PANTHER" id="PTHR42756:SF1">
    <property type="entry name" value="TRANSCRIPTIONAL REPRESSOR OF EMRAB OPERON"/>
    <property type="match status" value="1"/>
</dbReference>
<dbReference type="GO" id="GO:0003700">
    <property type="term" value="F:DNA-binding transcription factor activity"/>
    <property type="evidence" value="ECO:0007669"/>
    <property type="project" value="InterPro"/>
</dbReference>
<accession>A0A1M5LCC3</accession>
<dbReference type="SMART" id="SM00347">
    <property type="entry name" value="HTH_MARR"/>
    <property type="match status" value="1"/>
</dbReference>
<name>A0A1M5LCC3_9FIRM</name>
<dbReference type="InterPro" id="IPR036390">
    <property type="entry name" value="WH_DNA-bd_sf"/>
</dbReference>
<keyword evidence="4" id="KW-0804">Transcription</keyword>
<organism evidence="9 10">
    <name type="scientific">Asaccharospora irregularis DSM 2635</name>
    <dbReference type="NCBI Taxonomy" id="1121321"/>
    <lineage>
        <taxon>Bacteria</taxon>
        <taxon>Bacillati</taxon>
        <taxon>Bacillota</taxon>
        <taxon>Clostridia</taxon>
        <taxon>Peptostreptococcales</taxon>
        <taxon>Peptostreptococcaceae</taxon>
        <taxon>Asaccharospora</taxon>
    </lineage>
</organism>
<evidence type="ECO:0000313" key="10">
    <source>
        <dbReference type="Proteomes" id="UP000243255"/>
    </source>
</evidence>
<proteinExistence type="inferred from homology"/>
<evidence type="ECO:0000256" key="6">
    <source>
        <dbReference type="ARBA" id="ARBA00047188"/>
    </source>
</evidence>
<comment type="subcellular location">
    <subcellularLocation>
        <location evidence="1">Cytoplasm</location>
    </subcellularLocation>
</comment>
<evidence type="ECO:0000256" key="2">
    <source>
        <dbReference type="ARBA" id="ARBA00023015"/>
    </source>
</evidence>
<dbReference type="Pfam" id="PF22381">
    <property type="entry name" value="Staph_reg_Sar_Rot"/>
    <property type="match status" value="1"/>
</dbReference>
<dbReference type="InterPro" id="IPR000835">
    <property type="entry name" value="HTH_MarR-typ"/>
</dbReference>
<dbReference type="PROSITE" id="PS50995">
    <property type="entry name" value="HTH_MARR_2"/>
    <property type="match status" value="1"/>
</dbReference>
<dbReference type="AlphaFoldDB" id="A0A1M5LCC3"/>
<dbReference type="STRING" id="1121321.SAMN04488530_10473"/>
<keyword evidence="2" id="KW-0805">Transcription regulation</keyword>
<evidence type="ECO:0000259" key="8">
    <source>
        <dbReference type="PROSITE" id="PS50995"/>
    </source>
</evidence>
<dbReference type="SUPFAM" id="SSF46785">
    <property type="entry name" value="Winged helix' DNA-binding domain"/>
    <property type="match status" value="1"/>
</dbReference>
<protein>
    <recommendedName>
        <fullName evidence="6">HTH-type transcriptional regulator SarZ</fullName>
    </recommendedName>
    <alternativeName>
        <fullName evidence="7">Staphylococcal accessory regulator Z</fullName>
    </alternativeName>
</protein>
<dbReference type="GO" id="GO:0003677">
    <property type="term" value="F:DNA binding"/>
    <property type="evidence" value="ECO:0007669"/>
    <property type="project" value="UniProtKB-KW"/>
</dbReference>
<dbReference type="GO" id="GO:0005737">
    <property type="term" value="C:cytoplasm"/>
    <property type="evidence" value="ECO:0007669"/>
    <property type="project" value="UniProtKB-SubCell"/>
</dbReference>
<dbReference type="InterPro" id="IPR055166">
    <property type="entry name" value="Transc_reg_Sar_Rot_HTH"/>
</dbReference>
<gene>
    <name evidence="9" type="ORF">SAMN04488530_10473</name>
</gene>
<evidence type="ECO:0000256" key="1">
    <source>
        <dbReference type="ARBA" id="ARBA00004496"/>
    </source>
</evidence>
<evidence type="ECO:0000313" key="9">
    <source>
        <dbReference type="EMBL" id="SHG62369.1"/>
    </source>
</evidence>
<dbReference type="PANTHER" id="PTHR42756">
    <property type="entry name" value="TRANSCRIPTIONAL REGULATOR, MARR"/>
    <property type="match status" value="1"/>
</dbReference>
<dbReference type="EMBL" id="FQWX01000004">
    <property type="protein sequence ID" value="SHG62369.1"/>
    <property type="molecule type" value="Genomic_DNA"/>
</dbReference>
<dbReference type="InterPro" id="IPR036388">
    <property type="entry name" value="WH-like_DNA-bd_sf"/>
</dbReference>
<evidence type="ECO:0000256" key="7">
    <source>
        <dbReference type="ARBA" id="ARBA00047207"/>
    </source>
</evidence>
<reference evidence="10" key="1">
    <citation type="submission" date="2016-11" db="EMBL/GenBank/DDBJ databases">
        <authorList>
            <person name="Varghese N."/>
            <person name="Submissions S."/>
        </authorList>
    </citation>
    <scope>NUCLEOTIDE SEQUENCE [LARGE SCALE GENOMIC DNA]</scope>
    <source>
        <strain evidence="10">DSM 2635</strain>
    </source>
</reference>
<evidence type="ECO:0000256" key="3">
    <source>
        <dbReference type="ARBA" id="ARBA00023125"/>
    </source>
</evidence>
<dbReference type="Proteomes" id="UP000243255">
    <property type="component" value="Unassembled WGS sequence"/>
</dbReference>
<evidence type="ECO:0000256" key="5">
    <source>
        <dbReference type="ARBA" id="ARBA00046337"/>
    </source>
</evidence>
<keyword evidence="3 9" id="KW-0238">DNA-binding</keyword>